<keyword evidence="3" id="KW-1185">Reference proteome</keyword>
<name>A0A931MWA1_9HYPH</name>
<dbReference type="AlphaFoldDB" id="A0A931MWA1"/>
<gene>
    <name evidence="2" type="ORF">I5731_01335</name>
</gene>
<proteinExistence type="predicted"/>
<dbReference type="RefSeq" id="WP_197309558.1">
    <property type="nucleotide sequence ID" value="NZ_JADZLT010000037.1"/>
</dbReference>
<feature type="chain" id="PRO_5037932641" evidence="1">
    <location>
        <begin position="21"/>
        <end position="294"/>
    </location>
</feature>
<accession>A0A931MWA1</accession>
<keyword evidence="1" id="KW-0732">Signal</keyword>
<evidence type="ECO:0000313" key="3">
    <source>
        <dbReference type="Proteomes" id="UP000631694"/>
    </source>
</evidence>
<comment type="caution">
    <text evidence="2">The sequence shown here is derived from an EMBL/GenBank/DDBJ whole genome shotgun (WGS) entry which is preliminary data.</text>
</comment>
<feature type="signal peptide" evidence="1">
    <location>
        <begin position="1"/>
        <end position="20"/>
    </location>
</feature>
<evidence type="ECO:0000313" key="2">
    <source>
        <dbReference type="EMBL" id="MBH0236453.1"/>
    </source>
</evidence>
<dbReference type="Proteomes" id="UP000631694">
    <property type="component" value="Unassembled WGS sequence"/>
</dbReference>
<protein>
    <submittedName>
        <fullName evidence="2">Uncharacterized protein</fullName>
    </submittedName>
</protein>
<organism evidence="2 3">
    <name type="scientific">Methylobrevis albus</name>
    <dbReference type="NCBI Taxonomy" id="2793297"/>
    <lineage>
        <taxon>Bacteria</taxon>
        <taxon>Pseudomonadati</taxon>
        <taxon>Pseudomonadota</taxon>
        <taxon>Alphaproteobacteria</taxon>
        <taxon>Hyphomicrobiales</taxon>
        <taxon>Pleomorphomonadaceae</taxon>
        <taxon>Methylobrevis</taxon>
    </lineage>
</organism>
<reference evidence="2" key="1">
    <citation type="submission" date="2020-12" db="EMBL/GenBank/DDBJ databases">
        <title>Methylobrevis albus sp. nov., isolated from fresh water lack sediment.</title>
        <authorList>
            <person name="Zou Q."/>
        </authorList>
    </citation>
    <scope>NUCLEOTIDE SEQUENCE</scope>
    <source>
        <strain evidence="2">L22</strain>
    </source>
</reference>
<sequence>MPRPARDLILGGLMLAAAFAGGGAAAVAEPLRITTEADVEAFAKRVKTFALTSGVRWVIAAPTQRAANRLVAAVRAELGPAAGRLSDRLRVEAMTTTDAPSLGPASGLGGAVVAWAETVGEAEPQDQCRWRVVVTDPELPTADGRPLGVALVNGDTMPVSGSASLRIDGRSFLQASVYAFGETRPGHIRNLADVGEIDIPVDVAEGPEQITLVEARRQLPVLEGIREKLAGAGGSRRDLGRAAALGSGFGRPRGIGANIQIVDPAMVVSKREPAAPDGAALAQTCTYALVPGAG</sequence>
<dbReference type="EMBL" id="JADZLT010000037">
    <property type="protein sequence ID" value="MBH0236453.1"/>
    <property type="molecule type" value="Genomic_DNA"/>
</dbReference>
<evidence type="ECO:0000256" key="1">
    <source>
        <dbReference type="SAM" id="SignalP"/>
    </source>
</evidence>